<dbReference type="Proteomes" id="UP000272942">
    <property type="component" value="Unassembled WGS sequence"/>
</dbReference>
<proteinExistence type="predicted"/>
<evidence type="ECO:0000256" key="2">
    <source>
        <dbReference type="SAM" id="MobiDB-lite"/>
    </source>
</evidence>
<protein>
    <submittedName>
        <fullName evidence="5">PH domain-containing protein</fullName>
    </submittedName>
</protein>
<feature type="region of interest" description="Disordered" evidence="2">
    <location>
        <begin position="15"/>
        <end position="152"/>
    </location>
</feature>
<keyword evidence="4" id="KW-1185">Reference proteome</keyword>
<evidence type="ECO:0000313" key="3">
    <source>
        <dbReference type="EMBL" id="VDP85599.1"/>
    </source>
</evidence>
<dbReference type="AlphaFoldDB" id="A0A183ARI2"/>
<evidence type="ECO:0000313" key="5">
    <source>
        <dbReference type="WBParaSite" id="ECPE_0000959701-mRNA-1"/>
    </source>
</evidence>
<feature type="compositionally biased region" description="Low complexity" evidence="2">
    <location>
        <begin position="249"/>
        <end position="266"/>
    </location>
</feature>
<feature type="region of interest" description="Disordered" evidence="2">
    <location>
        <begin position="249"/>
        <end position="345"/>
    </location>
</feature>
<dbReference type="OrthoDB" id="2344588at2759"/>
<dbReference type="WBParaSite" id="ECPE_0000959701-mRNA-1">
    <property type="protein sequence ID" value="ECPE_0000959701-mRNA-1"/>
    <property type="gene ID" value="ECPE_0000959701"/>
</dbReference>
<feature type="coiled-coil region" evidence="1">
    <location>
        <begin position="208"/>
        <end position="242"/>
    </location>
</feature>
<sequence length="345" mass="37524">MQQVSPDRLQAWIEGTANIDLDSPSVDGRSWSNGEDPSPSRRPGRAGEGNSDSCTSGWRGIESTLERNESGDEDLFLTPTSSDASRTPIPDRRTANNSADVALPNSSSGTSGGGGGAGFFSRFLPFRNNSQPAPSQPPVSATPSKTKASVPTLAPERLSCQFENLKRVLKRHGAYALDFRGESHMFKATATGILTNLSHTIELMQQNEEQWRRRFEREVERKRRLEETQRAMAQELAHLRQLTGLEVSANSATSTAGSTHSPHSSAVHTSSLPNGHSRPPVPGRIPSSGSVDLHEPGSYDTRLNNHTGSRSHYGIVGPDLEEGPNSPIREEEFYDAIDAESDRIE</sequence>
<keyword evidence="1" id="KW-0175">Coiled coil</keyword>
<feature type="compositionally biased region" description="Low complexity" evidence="2">
    <location>
        <begin position="130"/>
        <end position="144"/>
    </location>
</feature>
<name>A0A183ARI2_9TREM</name>
<evidence type="ECO:0000313" key="4">
    <source>
        <dbReference type="Proteomes" id="UP000272942"/>
    </source>
</evidence>
<reference evidence="5" key="1">
    <citation type="submission" date="2016-06" db="UniProtKB">
        <authorList>
            <consortium name="WormBaseParasite"/>
        </authorList>
    </citation>
    <scope>IDENTIFICATION</scope>
</reference>
<dbReference type="EMBL" id="UZAN01047617">
    <property type="protein sequence ID" value="VDP85599.1"/>
    <property type="molecule type" value="Genomic_DNA"/>
</dbReference>
<evidence type="ECO:0000256" key="1">
    <source>
        <dbReference type="SAM" id="Coils"/>
    </source>
</evidence>
<feature type="compositionally biased region" description="Polar residues" evidence="2">
    <location>
        <begin position="301"/>
        <end position="310"/>
    </location>
</feature>
<organism evidence="5">
    <name type="scientific">Echinostoma caproni</name>
    <dbReference type="NCBI Taxonomy" id="27848"/>
    <lineage>
        <taxon>Eukaryota</taxon>
        <taxon>Metazoa</taxon>
        <taxon>Spiralia</taxon>
        <taxon>Lophotrochozoa</taxon>
        <taxon>Platyhelminthes</taxon>
        <taxon>Trematoda</taxon>
        <taxon>Digenea</taxon>
        <taxon>Plagiorchiida</taxon>
        <taxon>Echinostomata</taxon>
        <taxon>Echinostomatoidea</taxon>
        <taxon>Echinostomatidae</taxon>
        <taxon>Echinostoma</taxon>
    </lineage>
</organism>
<accession>A0A183ARI2</accession>
<reference evidence="3 4" key="2">
    <citation type="submission" date="2018-11" db="EMBL/GenBank/DDBJ databases">
        <authorList>
            <consortium name="Pathogen Informatics"/>
        </authorList>
    </citation>
    <scope>NUCLEOTIDE SEQUENCE [LARGE SCALE GENOMIC DNA]</scope>
    <source>
        <strain evidence="3 4">Egypt</strain>
    </source>
</reference>
<gene>
    <name evidence="3" type="ORF">ECPE_LOCUS9567</name>
</gene>